<reference evidence="3" key="1">
    <citation type="submission" date="2021-08" db="EMBL/GenBank/DDBJ databases">
        <title>Chromosome-Level Trichoderma cornu-damae using Hi-C Data.</title>
        <authorList>
            <person name="Kim C.S."/>
        </authorList>
    </citation>
    <scope>NUCLEOTIDE SEQUENCE</scope>
    <source>
        <strain evidence="3">KA19-0412C</strain>
    </source>
</reference>
<dbReference type="AlphaFoldDB" id="A0A9P8TT86"/>
<dbReference type="OrthoDB" id="194289at2759"/>
<name>A0A9P8TT86_9HYPO</name>
<feature type="transmembrane region" description="Helical" evidence="2">
    <location>
        <begin position="44"/>
        <end position="64"/>
    </location>
</feature>
<dbReference type="PANTHER" id="PTHR15887:SF1">
    <property type="entry name" value="TRANSMEMBRANE PROTEIN 69"/>
    <property type="match status" value="1"/>
</dbReference>
<comment type="caution">
    <text evidence="3">The sequence shown here is derived from an EMBL/GenBank/DDBJ whole genome shotgun (WGS) entry which is preliminary data.</text>
</comment>
<keyword evidence="2" id="KW-1133">Transmembrane helix</keyword>
<keyword evidence="2" id="KW-0812">Transmembrane</keyword>
<dbReference type="Pfam" id="PF11911">
    <property type="entry name" value="DUF3429"/>
    <property type="match status" value="1"/>
</dbReference>
<feature type="compositionally biased region" description="Basic and acidic residues" evidence="1">
    <location>
        <begin position="199"/>
        <end position="238"/>
    </location>
</feature>
<sequence>MLGAYTQVSSTILKVPSGDRFYDAIFLDHQTAQHLLDLIEPLQLGYGAVIISFLGAIHWGLEYAEKQPQHDRTRFRYGMGLAASIVAWPTLLMPLEYALITQFGAFVALYYADFRATRNGWAPPWYARYRFLLTAMVGLAIFVSLVGRAKVTQRGAFNKKSLQAKLSEQGIADTHTNWAELEKKEKERIRKDKAKHKQAREEGRAKESEHQEEKRGNKEDENKNVRKDEKEDGEKDDKSSEEEDTTLEKKPNQKDARPEQPPQKNTKATKRRQVQG</sequence>
<protein>
    <submittedName>
        <fullName evidence="3">Uncharacterized protein</fullName>
    </submittedName>
</protein>
<evidence type="ECO:0000256" key="1">
    <source>
        <dbReference type="SAM" id="MobiDB-lite"/>
    </source>
</evidence>
<dbReference type="EMBL" id="JAIWOZ010000006">
    <property type="protein sequence ID" value="KAH6603757.1"/>
    <property type="molecule type" value="Genomic_DNA"/>
</dbReference>
<keyword evidence="4" id="KW-1185">Reference proteome</keyword>
<organism evidence="3 4">
    <name type="scientific">Trichoderma cornu-damae</name>
    <dbReference type="NCBI Taxonomy" id="654480"/>
    <lineage>
        <taxon>Eukaryota</taxon>
        <taxon>Fungi</taxon>
        <taxon>Dikarya</taxon>
        <taxon>Ascomycota</taxon>
        <taxon>Pezizomycotina</taxon>
        <taxon>Sordariomycetes</taxon>
        <taxon>Hypocreomycetidae</taxon>
        <taxon>Hypocreales</taxon>
        <taxon>Hypocreaceae</taxon>
        <taxon>Trichoderma</taxon>
    </lineage>
</organism>
<feature type="compositionally biased region" description="Basic residues" evidence="1">
    <location>
        <begin position="267"/>
        <end position="276"/>
    </location>
</feature>
<feature type="transmembrane region" description="Helical" evidence="2">
    <location>
        <begin position="131"/>
        <end position="151"/>
    </location>
</feature>
<dbReference type="InterPro" id="IPR021836">
    <property type="entry name" value="DUF3429"/>
</dbReference>
<gene>
    <name evidence="3" type="ORF">Trco_007203</name>
</gene>
<feature type="compositionally biased region" description="Basic and acidic residues" evidence="1">
    <location>
        <begin position="246"/>
        <end position="258"/>
    </location>
</feature>
<dbReference type="Proteomes" id="UP000827724">
    <property type="component" value="Unassembled WGS sequence"/>
</dbReference>
<keyword evidence="2" id="KW-0472">Membrane</keyword>
<feature type="compositionally biased region" description="Basic and acidic residues" evidence="1">
    <location>
        <begin position="180"/>
        <end position="190"/>
    </location>
</feature>
<dbReference type="PANTHER" id="PTHR15887">
    <property type="entry name" value="TRANSMEMBRANE PROTEIN 69"/>
    <property type="match status" value="1"/>
</dbReference>
<evidence type="ECO:0000313" key="3">
    <source>
        <dbReference type="EMBL" id="KAH6603757.1"/>
    </source>
</evidence>
<proteinExistence type="predicted"/>
<evidence type="ECO:0000313" key="4">
    <source>
        <dbReference type="Proteomes" id="UP000827724"/>
    </source>
</evidence>
<accession>A0A9P8TT86</accession>
<feature type="region of interest" description="Disordered" evidence="1">
    <location>
        <begin position="177"/>
        <end position="276"/>
    </location>
</feature>
<evidence type="ECO:0000256" key="2">
    <source>
        <dbReference type="SAM" id="Phobius"/>
    </source>
</evidence>
<feature type="transmembrane region" description="Helical" evidence="2">
    <location>
        <begin position="85"/>
        <end position="111"/>
    </location>
</feature>